<protein>
    <submittedName>
        <fullName evidence="2">Uncharacterized protein</fullName>
    </submittedName>
</protein>
<evidence type="ECO:0000313" key="2">
    <source>
        <dbReference type="EMBL" id="LAA68098.1"/>
    </source>
</evidence>
<feature type="region of interest" description="Disordered" evidence="1">
    <location>
        <begin position="58"/>
        <end position="116"/>
    </location>
</feature>
<evidence type="ECO:0000256" key="1">
    <source>
        <dbReference type="SAM" id="MobiDB-lite"/>
    </source>
</evidence>
<dbReference type="EMBL" id="IACK01009744">
    <property type="protein sequence ID" value="LAA68098.1"/>
    <property type="molecule type" value="Transcribed_RNA"/>
</dbReference>
<sequence>MVKDMLLDQLVCGVRNLKLQRRLLAKGDLTLKIAIEESHADELSMLSAAEIQGKPVIPNSSAIHYEETSPEGSSDEDRGVNRLRQPNPTQKKVRSTPIQPPHSQPICLSWGGRVVT</sequence>
<dbReference type="AlphaFoldDB" id="A0A2D4H7Y6"/>
<reference evidence="2" key="2">
    <citation type="submission" date="2017-11" db="EMBL/GenBank/DDBJ databases">
        <title>Coralsnake Venomics: Analyses of Venom Gland Transcriptomes and Proteomes of Six Brazilian Taxa.</title>
        <authorList>
            <person name="Aird S.D."/>
            <person name="Jorge da Silva N."/>
            <person name="Qiu L."/>
            <person name="Villar-Briones A."/>
            <person name="Aparecida-Saddi V."/>
            <person name="Campos-Telles M.P."/>
            <person name="Grau M."/>
            <person name="Mikheyev A.S."/>
        </authorList>
    </citation>
    <scope>NUCLEOTIDE SEQUENCE</scope>
    <source>
        <tissue evidence="2">Venom_gland</tissue>
    </source>
</reference>
<accession>A0A2D4H7Y6</accession>
<name>A0A2D4H7Y6_MICLE</name>
<proteinExistence type="predicted"/>
<organism evidence="2">
    <name type="scientific">Micrurus lemniscatus lemniscatus</name>
    <dbReference type="NCBI Taxonomy" id="129467"/>
    <lineage>
        <taxon>Eukaryota</taxon>
        <taxon>Metazoa</taxon>
        <taxon>Chordata</taxon>
        <taxon>Craniata</taxon>
        <taxon>Vertebrata</taxon>
        <taxon>Euteleostomi</taxon>
        <taxon>Lepidosauria</taxon>
        <taxon>Squamata</taxon>
        <taxon>Bifurcata</taxon>
        <taxon>Unidentata</taxon>
        <taxon>Episquamata</taxon>
        <taxon>Toxicofera</taxon>
        <taxon>Serpentes</taxon>
        <taxon>Colubroidea</taxon>
        <taxon>Elapidae</taxon>
        <taxon>Elapinae</taxon>
        <taxon>Micrurus</taxon>
    </lineage>
</organism>
<reference evidence="2" key="1">
    <citation type="submission" date="2017-07" db="EMBL/GenBank/DDBJ databases">
        <authorList>
            <person name="Mikheyev A."/>
            <person name="Grau M."/>
        </authorList>
    </citation>
    <scope>NUCLEOTIDE SEQUENCE</scope>
    <source>
        <tissue evidence="2">Venom_gland</tissue>
    </source>
</reference>